<dbReference type="InterPro" id="IPR003593">
    <property type="entry name" value="AAA+_ATPase"/>
</dbReference>
<keyword evidence="4" id="KW-0547">Nucleotide-binding</keyword>
<dbReference type="GO" id="GO:0005886">
    <property type="term" value="C:plasma membrane"/>
    <property type="evidence" value="ECO:0007669"/>
    <property type="project" value="UniProtKB-SubCell"/>
</dbReference>
<keyword evidence="6 8" id="KW-1133">Transmembrane helix</keyword>
<dbReference type="Gene3D" id="3.40.50.300">
    <property type="entry name" value="P-loop containing nucleotide triphosphate hydrolases"/>
    <property type="match status" value="1"/>
</dbReference>
<keyword evidence="3 8" id="KW-0812">Transmembrane</keyword>
<dbReference type="InterPro" id="IPR017871">
    <property type="entry name" value="ABC_transporter-like_CS"/>
</dbReference>
<gene>
    <name evidence="11" type="ORF">C8D93_10739</name>
</gene>
<dbReference type="InterPro" id="IPR036640">
    <property type="entry name" value="ABC1_TM_sf"/>
</dbReference>
<feature type="transmembrane region" description="Helical" evidence="8">
    <location>
        <begin position="63"/>
        <end position="85"/>
    </location>
</feature>
<dbReference type="EMBL" id="QICN01000007">
    <property type="protein sequence ID" value="PXV66475.1"/>
    <property type="molecule type" value="Genomic_DNA"/>
</dbReference>
<dbReference type="PROSITE" id="PS50893">
    <property type="entry name" value="ABC_TRANSPORTER_2"/>
    <property type="match status" value="1"/>
</dbReference>
<keyword evidence="7 8" id="KW-0472">Membrane</keyword>
<dbReference type="CDD" id="cd18582">
    <property type="entry name" value="ABC_6TM_ATM1_ABCB7"/>
    <property type="match status" value="1"/>
</dbReference>
<evidence type="ECO:0000256" key="6">
    <source>
        <dbReference type="ARBA" id="ARBA00022989"/>
    </source>
</evidence>
<evidence type="ECO:0000256" key="5">
    <source>
        <dbReference type="ARBA" id="ARBA00022840"/>
    </source>
</evidence>
<keyword evidence="12" id="KW-1185">Reference proteome</keyword>
<dbReference type="Pfam" id="PF00664">
    <property type="entry name" value="ABC_membrane"/>
    <property type="match status" value="1"/>
</dbReference>
<dbReference type="FunFam" id="3.40.50.300:FF:000287">
    <property type="entry name" value="Multidrug ABC transporter ATP-binding protein"/>
    <property type="match status" value="1"/>
</dbReference>
<evidence type="ECO:0000256" key="3">
    <source>
        <dbReference type="ARBA" id="ARBA00022692"/>
    </source>
</evidence>
<reference evidence="11 12" key="1">
    <citation type="submission" date="2018-04" db="EMBL/GenBank/DDBJ databases">
        <title>Genomic Encyclopedia of Type Strains, Phase IV (KMG-IV): sequencing the most valuable type-strain genomes for metagenomic binning, comparative biology and taxonomic classification.</title>
        <authorList>
            <person name="Goeker M."/>
        </authorList>
    </citation>
    <scope>NUCLEOTIDE SEQUENCE [LARGE SCALE GENOMIC DNA]</scope>
    <source>
        <strain evidence="11 12">DSM 104150</strain>
    </source>
</reference>
<evidence type="ECO:0000259" key="10">
    <source>
        <dbReference type="PROSITE" id="PS50929"/>
    </source>
</evidence>
<comment type="subcellular location">
    <subcellularLocation>
        <location evidence="1">Cell membrane</location>
        <topology evidence="1">Multi-pass membrane protein</topology>
    </subcellularLocation>
</comment>
<proteinExistence type="predicted"/>
<evidence type="ECO:0000256" key="1">
    <source>
        <dbReference type="ARBA" id="ARBA00004651"/>
    </source>
</evidence>
<protein>
    <submittedName>
        <fullName evidence="11">ATP-binding cassette subfamily B protein</fullName>
    </submittedName>
</protein>
<dbReference type="Proteomes" id="UP000248330">
    <property type="component" value="Unassembled WGS sequence"/>
</dbReference>
<dbReference type="PROSITE" id="PS00211">
    <property type="entry name" value="ABC_TRANSPORTER_1"/>
    <property type="match status" value="1"/>
</dbReference>
<feature type="transmembrane region" description="Helical" evidence="8">
    <location>
        <begin position="25"/>
        <end position="43"/>
    </location>
</feature>
<feature type="transmembrane region" description="Helical" evidence="8">
    <location>
        <begin position="170"/>
        <end position="189"/>
    </location>
</feature>
<evidence type="ECO:0000313" key="11">
    <source>
        <dbReference type="EMBL" id="PXV66475.1"/>
    </source>
</evidence>
<dbReference type="InterPro" id="IPR039421">
    <property type="entry name" value="Type_1_exporter"/>
</dbReference>
<feature type="transmembrane region" description="Helical" evidence="8">
    <location>
        <begin position="292"/>
        <end position="313"/>
    </location>
</feature>
<dbReference type="GO" id="GO:0005524">
    <property type="term" value="F:ATP binding"/>
    <property type="evidence" value="ECO:0007669"/>
    <property type="project" value="UniProtKB-KW"/>
</dbReference>
<keyword evidence="5 11" id="KW-0067">ATP-binding</keyword>
<feature type="transmembrane region" description="Helical" evidence="8">
    <location>
        <begin position="141"/>
        <end position="164"/>
    </location>
</feature>
<dbReference type="RefSeq" id="WP_245903905.1">
    <property type="nucleotide sequence ID" value="NZ_CAWNXA010000007.1"/>
</dbReference>
<dbReference type="InterPro" id="IPR003439">
    <property type="entry name" value="ABC_transporter-like_ATP-bd"/>
</dbReference>
<organism evidence="11 12">
    <name type="scientific">Sinimarinibacterium flocculans</name>
    <dbReference type="NCBI Taxonomy" id="985250"/>
    <lineage>
        <taxon>Bacteria</taxon>
        <taxon>Pseudomonadati</taxon>
        <taxon>Pseudomonadota</taxon>
        <taxon>Gammaproteobacteria</taxon>
        <taxon>Nevskiales</taxon>
        <taxon>Nevskiaceae</taxon>
        <taxon>Sinimarinibacterium</taxon>
    </lineage>
</organism>
<feature type="domain" description="ABC transmembrane type-1" evidence="10">
    <location>
        <begin position="31"/>
        <end position="315"/>
    </location>
</feature>
<evidence type="ECO:0000256" key="4">
    <source>
        <dbReference type="ARBA" id="ARBA00022741"/>
    </source>
</evidence>
<evidence type="ECO:0000313" key="12">
    <source>
        <dbReference type="Proteomes" id="UP000248330"/>
    </source>
</evidence>
<comment type="caution">
    <text evidence="11">The sequence shown here is derived from an EMBL/GenBank/DDBJ whole genome shotgun (WGS) entry which is preliminary data.</text>
</comment>
<name>A0A318EA82_9GAMM</name>
<evidence type="ECO:0000256" key="7">
    <source>
        <dbReference type="ARBA" id="ARBA00023136"/>
    </source>
</evidence>
<accession>A0A318EA82</accession>
<dbReference type="PROSITE" id="PS50929">
    <property type="entry name" value="ABC_TM1F"/>
    <property type="match status" value="1"/>
</dbReference>
<dbReference type="GO" id="GO:0140359">
    <property type="term" value="F:ABC-type transporter activity"/>
    <property type="evidence" value="ECO:0007669"/>
    <property type="project" value="InterPro"/>
</dbReference>
<dbReference type="SUPFAM" id="SSF52540">
    <property type="entry name" value="P-loop containing nucleoside triphosphate hydrolases"/>
    <property type="match status" value="1"/>
</dbReference>
<dbReference type="GO" id="GO:0016887">
    <property type="term" value="F:ATP hydrolysis activity"/>
    <property type="evidence" value="ECO:0007669"/>
    <property type="project" value="InterPro"/>
</dbReference>
<sequence length="594" mass="65502">MPQTEPPVAPDWRVLASLWPYLREFPLRITIAMACLVAAKLAGTALPMVLKYLVDALDRPDDAIVVVPLALLLGYGALRLANVLFAELRDVVFGRVGERAMRRAALAVFRHLHRLDVEFHLSRRTGGLSRDIERGVAGINFLLRFMLFNILPTLLEIALVAAILLFNFGAGFAVVTTLAVVVYMGFSVVTTEWRTRFVREANRLDSEANTRAIDSLLNYETVKLFGNEAFEAAAYDRQLAHWERAQQQNRLSLAALNAGQALIVSASLTWMMVMAARGVAGGTMTLGDFVAINAYLIQLFVPLNFLGFVYREIRRALTDMQRMFGLLGVQPRIGDGDHALELQGRVPEIVFEGVSFGYGPDRRILDGLDLRIGAGRKVAVVGASGAGKSTVARLLYRFYDPDAGRVLIDGHNLRGLRQESLRAHIGVVPQDTVLFDESIEYNIAYGRPGADRPQIERAARLAHLDGFIARLPEGYATRVGERGLKLSGGEKQRVAIARALLRDPPVMVFDEATSSLDSASEKAILDALREVAQQRTTLVIAHRLSTVVDADEIVVLDHGRIVERGRHAELLAADGAYARLWRMQLREHGEAAVA</sequence>
<feature type="transmembrane region" description="Helical" evidence="8">
    <location>
        <begin position="251"/>
        <end position="272"/>
    </location>
</feature>
<evidence type="ECO:0000259" key="9">
    <source>
        <dbReference type="PROSITE" id="PS50893"/>
    </source>
</evidence>
<dbReference type="SMART" id="SM00382">
    <property type="entry name" value="AAA"/>
    <property type="match status" value="1"/>
</dbReference>
<dbReference type="AlphaFoldDB" id="A0A318EA82"/>
<dbReference type="PANTHER" id="PTHR24221">
    <property type="entry name" value="ATP-BINDING CASSETTE SUB-FAMILY B"/>
    <property type="match status" value="1"/>
</dbReference>
<dbReference type="InterPro" id="IPR011527">
    <property type="entry name" value="ABC1_TM_dom"/>
</dbReference>
<dbReference type="Pfam" id="PF00005">
    <property type="entry name" value="ABC_tran"/>
    <property type="match status" value="1"/>
</dbReference>
<evidence type="ECO:0000256" key="8">
    <source>
        <dbReference type="SAM" id="Phobius"/>
    </source>
</evidence>
<evidence type="ECO:0000256" key="2">
    <source>
        <dbReference type="ARBA" id="ARBA00022448"/>
    </source>
</evidence>
<dbReference type="Gene3D" id="1.20.1560.10">
    <property type="entry name" value="ABC transporter type 1, transmembrane domain"/>
    <property type="match status" value="1"/>
</dbReference>
<dbReference type="SUPFAM" id="SSF90123">
    <property type="entry name" value="ABC transporter transmembrane region"/>
    <property type="match status" value="1"/>
</dbReference>
<feature type="domain" description="ABC transporter" evidence="9">
    <location>
        <begin position="349"/>
        <end position="583"/>
    </location>
</feature>
<dbReference type="InterPro" id="IPR027417">
    <property type="entry name" value="P-loop_NTPase"/>
</dbReference>
<dbReference type="GO" id="GO:0034040">
    <property type="term" value="F:ATPase-coupled lipid transmembrane transporter activity"/>
    <property type="evidence" value="ECO:0007669"/>
    <property type="project" value="TreeGrafter"/>
</dbReference>
<keyword evidence="2" id="KW-0813">Transport</keyword>
<dbReference type="PANTHER" id="PTHR24221:SF632">
    <property type="entry name" value="ATP-DEPENDENT LIPID A-CORE FLIPPASE"/>
    <property type="match status" value="1"/>
</dbReference>